<feature type="transmembrane region" description="Helical" evidence="9">
    <location>
        <begin position="83"/>
        <end position="101"/>
    </location>
</feature>
<dbReference type="PANTHER" id="PTHR34295:SF4">
    <property type="entry name" value="BIOTIN TRANSPORTER BIOY-RELATED"/>
    <property type="match status" value="1"/>
</dbReference>
<dbReference type="AlphaFoldDB" id="A0A9D1GV32"/>
<dbReference type="PIRSF" id="PIRSF016661">
    <property type="entry name" value="BioY"/>
    <property type="match status" value="1"/>
</dbReference>
<feature type="transmembrane region" description="Helical" evidence="9">
    <location>
        <begin position="58"/>
        <end position="76"/>
    </location>
</feature>
<evidence type="ECO:0000256" key="2">
    <source>
        <dbReference type="ARBA" id="ARBA00010692"/>
    </source>
</evidence>
<evidence type="ECO:0000256" key="1">
    <source>
        <dbReference type="ARBA" id="ARBA00004651"/>
    </source>
</evidence>
<protein>
    <recommendedName>
        <fullName evidence="8">Biotin transporter</fullName>
    </recommendedName>
</protein>
<organism evidence="10 11">
    <name type="scientific">Candidatus Faeciplasma pullistercoris</name>
    <dbReference type="NCBI Taxonomy" id="2840800"/>
    <lineage>
        <taxon>Bacteria</taxon>
        <taxon>Bacillati</taxon>
        <taxon>Bacillota</taxon>
        <taxon>Clostridia</taxon>
        <taxon>Eubacteriales</taxon>
        <taxon>Oscillospiraceae</taxon>
        <taxon>Oscillospiraceae incertae sedis</taxon>
        <taxon>Candidatus Faeciplasma</taxon>
    </lineage>
</organism>
<keyword evidence="6 9" id="KW-1133">Transmembrane helix</keyword>
<dbReference type="InterPro" id="IPR003784">
    <property type="entry name" value="BioY"/>
</dbReference>
<evidence type="ECO:0000313" key="11">
    <source>
        <dbReference type="Proteomes" id="UP000824136"/>
    </source>
</evidence>
<feature type="transmembrane region" description="Helical" evidence="9">
    <location>
        <begin position="32"/>
        <end position="52"/>
    </location>
</feature>
<dbReference type="PANTHER" id="PTHR34295">
    <property type="entry name" value="BIOTIN TRANSPORTER BIOY"/>
    <property type="match status" value="1"/>
</dbReference>
<evidence type="ECO:0000256" key="9">
    <source>
        <dbReference type="SAM" id="Phobius"/>
    </source>
</evidence>
<dbReference type="EMBL" id="DVLL01000015">
    <property type="protein sequence ID" value="HIT58830.1"/>
    <property type="molecule type" value="Genomic_DNA"/>
</dbReference>
<dbReference type="Proteomes" id="UP000824136">
    <property type="component" value="Unassembled WGS sequence"/>
</dbReference>
<keyword evidence="5 9" id="KW-0812">Transmembrane</keyword>
<keyword evidence="3 8" id="KW-0813">Transport</keyword>
<dbReference type="Pfam" id="PF02632">
    <property type="entry name" value="BioY"/>
    <property type="match status" value="1"/>
</dbReference>
<comment type="caution">
    <text evidence="10">The sequence shown here is derived from an EMBL/GenBank/DDBJ whole genome shotgun (WGS) entry which is preliminary data.</text>
</comment>
<keyword evidence="4 8" id="KW-1003">Cell membrane</keyword>
<name>A0A9D1GV32_9FIRM</name>
<dbReference type="GO" id="GO:0015225">
    <property type="term" value="F:biotin transmembrane transporter activity"/>
    <property type="evidence" value="ECO:0007669"/>
    <property type="project" value="UniProtKB-UniRule"/>
</dbReference>
<comment type="similarity">
    <text evidence="2 8">Belongs to the BioY family.</text>
</comment>
<evidence type="ECO:0000256" key="8">
    <source>
        <dbReference type="PIRNR" id="PIRNR016661"/>
    </source>
</evidence>
<accession>A0A9D1GV32</accession>
<dbReference type="GO" id="GO:0005886">
    <property type="term" value="C:plasma membrane"/>
    <property type="evidence" value="ECO:0007669"/>
    <property type="project" value="UniProtKB-SubCell"/>
</dbReference>
<evidence type="ECO:0000256" key="6">
    <source>
        <dbReference type="ARBA" id="ARBA00022989"/>
    </source>
</evidence>
<proteinExistence type="inferred from homology"/>
<evidence type="ECO:0000256" key="4">
    <source>
        <dbReference type="ARBA" id="ARBA00022475"/>
    </source>
</evidence>
<sequence>MNFKLRTNKRALEEKACEGVAVGRVSKLQNGVMAMSMTALAAAIISVISPWSIPVGPIPVTLCSFAIYLISSVLGGVRGAAAVGIYILLGGVGLPVFSGFAGGLQVVAGATGGYIIGYIPCALITGGITSLSRKWYWSFAGMLLGTAVLYAVGTAWYILLSGVELVPALSACVLPFLPFDIVKMAVASYLGRRLRTAMERRL</sequence>
<evidence type="ECO:0000256" key="5">
    <source>
        <dbReference type="ARBA" id="ARBA00022692"/>
    </source>
</evidence>
<feature type="transmembrane region" description="Helical" evidence="9">
    <location>
        <begin position="165"/>
        <end position="191"/>
    </location>
</feature>
<evidence type="ECO:0000256" key="3">
    <source>
        <dbReference type="ARBA" id="ARBA00022448"/>
    </source>
</evidence>
<reference evidence="10" key="1">
    <citation type="submission" date="2020-10" db="EMBL/GenBank/DDBJ databases">
        <authorList>
            <person name="Gilroy R."/>
        </authorList>
    </citation>
    <scope>NUCLEOTIDE SEQUENCE</scope>
    <source>
        <strain evidence="10">CHK33-4379</strain>
    </source>
</reference>
<evidence type="ECO:0000256" key="7">
    <source>
        <dbReference type="ARBA" id="ARBA00023136"/>
    </source>
</evidence>
<evidence type="ECO:0000313" key="10">
    <source>
        <dbReference type="EMBL" id="HIT58830.1"/>
    </source>
</evidence>
<dbReference type="Gene3D" id="1.10.1760.20">
    <property type="match status" value="1"/>
</dbReference>
<reference evidence="10" key="2">
    <citation type="journal article" date="2021" name="PeerJ">
        <title>Extensive microbial diversity within the chicken gut microbiome revealed by metagenomics and culture.</title>
        <authorList>
            <person name="Gilroy R."/>
            <person name="Ravi A."/>
            <person name="Getino M."/>
            <person name="Pursley I."/>
            <person name="Horton D.L."/>
            <person name="Alikhan N.F."/>
            <person name="Baker D."/>
            <person name="Gharbi K."/>
            <person name="Hall N."/>
            <person name="Watson M."/>
            <person name="Adriaenssens E.M."/>
            <person name="Foster-Nyarko E."/>
            <person name="Jarju S."/>
            <person name="Secka A."/>
            <person name="Antonio M."/>
            <person name="Oren A."/>
            <person name="Chaudhuri R.R."/>
            <person name="La Ragione R."/>
            <person name="Hildebrand F."/>
            <person name="Pallen M.J."/>
        </authorList>
    </citation>
    <scope>NUCLEOTIDE SEQUENCE</scope>
    <source>
        <strain evidence="10">CHK33-4379</strain>
    </source>
</reference>
<gene>
    <name evidence="10" type="ORF">IAC39_03845</name>
</gene>
<feature type="transmembrane region" description="Helical" evidence="9">
    <location>
        <begin position="135"/>
        <end position="159"/>
    </location>
</feature>
<keyword evidence="7 8" id="KW-0472">Membrane</keyword>
<comment type="subcellular location">
    <subcellularLocation>
        <location evidence="1 8">Cell membrane</location>
        <topology evidence="1 8">Multi-pass membrane protein</topology>
    </subcellularLocation>
</comment>
<feature type="transmembrane region" description="Helical" evidence="9">
    <location>
        <begin position="107"/>
        <end position="128"/>
    </location>
</feature>